<accession>A0ACC2E3T5</accession>
<comment type="caution">
    <text evidence="1">The sequence shown here is derived from an EMBL/GenBank/DDBJ whole genome shotgun (WGS) entry which is preliminary data.</text>
</comment>
<dbReference type="Proteomes" id="UP001162992">
    <property type="component" value="Chromosome 3"/>
</dbReference>
<name>A0ACC2E3T5_DIPCM</name>
<protein>
    <submittedName>
        <fullName evidence="1">Uncharacterized protein</fullName>
    </submittedName>
</protein>
<gene>
    <name evidence="1" type="ORF">O6H91_03G017800</name>
</gene>
<keyword evidence="2" id="KW-1185">Reference proteome</keyword>
<evidence type="ECO:0000313" key="2">
    <source>
        <dbReference type="Proteomes" id="UP001162992"/>
    </source>
</evidence>
<reference evidence="2" key="1">
    <citation type="journal article" date="2024" name="Proc. Natl. Acad. Sci. U.S.A.">
        <title>Extraordinary preservation of gene collinearity over three hundred million years revealed in homosporous lycophytes.</title>
        <authorList>
            <person name="Li C."/>
            <person name="Wickell D."/>
            <person name="Kuo L.Y."/>
            <person name="Chen X."/>
            <person name="Nie B."/>
            <person name="Liao X."/>
            <person name="Peng D."/>
            <person name="Ji J."/>
            <person name="Jenkins J."/>
            <person name="Williams M."/>
            <person name="Shu S."/>
            <person name="Plott C."/>
            <person name="Barry K."/>
            <person name="Rajasekar S."/>
            <person name="Grimwood J."/>
            <person name="Han X."/>
            <person name="Sun S."/>
            <person name="Hou Z."/>
            <person name="He W."/>
            <person name="Dai G."/>
            <person name="Sun C."/>
            <person name="Schmutz J."/>
            <person name="Leebens-Mack J.H."/>
            <person name="Li F.W."/>
            <person name="Wang L."/>
        </authorList>
    </citation>
    <scope>NUCLEOTIDE SEQUENCE [LARGE SCALE GENOMIC DNA]</scope>
    <source>
        <strain evidence="2">cv. PW_Plant_1</strain>
    </source>
</reference>
<sequence>MLGRAVCCQVATCCVAAVCNVTALCAGLFLCSSSIAQLPSTHTICYHHTYQLRWLAFFCIADLRRRECTSGGGALACLSVATWSLVCKAYNNKGIAKIILHKRSKGNTLVTSESTANWFLPPNT</sequence>
<proteinExistence type="predicted"/>
<evidence type="ECO:0000313" key="1">
    <source>
        <dbReference type="EMBL" id="KAJ7561194.1"/>
    </source>
</evidence>
<dbReference type="EMBL" id="CM055094">
    <property type="protein sequence ID" value="KAJ7561194.1"/>
    <property type="molecule type" value="Genomic_DNA"/>
</dbReference>
<organism evidence="1 2">
    <name type="scientific">Diphasiastrum complanatum</name>
    <name type="common">Issler's clubmoss</name>
    <name type="synonym">Lycopodium complanatum</name>
    <dbReference type="NCBI Taxonomy" id="34168"/>
    <lineage>
        <taxon>Eukaryota</taxon>
        <taxon>Viridiplantae</taxon>
        <taxon>Streptophyta</taxon>
        <taxon>Embryophyta</taxon>
        <taxon>Tracheophyta</taxon>
        <taxon>Lycopodiopsida</taxon>
        <taxon>Lycopodiales</taxon>
        <taxon>Lycopodiaceae</taxon>
        <taxon>Lycopodioideae</taxon>
        <taxon>Diphasiastrum</taxon>
    </lineage>
</organism>